<accession>A0A641A4C5</accession>
<dbReference type="AlphaFoldDB" id="A0A641A4C5"/>
<protein>
    <submittedName>
        <fullName evidence="1">Uncharacterized protein</fullName>
    </submittedName>
</protein>
<proteinExistence type="predicted"/>
<evidence type="ECO:0000313" key="1">
    <source>
        <dbReference type="EMBL" id="KAA1271665.1"/>
    </source>
</evidence>
<gene>
    <name evidence="1" type="ORF">D7S40_13205</name>
</gene>
<organism evidence="1">
    <name type="scientific">Staphylococcus aureus</name>
    <dbReference type="NCBI Taxonomy" id="1280"/>
    <lineage>
        <taxon>Bacteria</taxon>
        <taxon>Bacillati</taxon>
        <taxon>Bacillota</taxon>
        <taxon>Bacilli</taxon>
        <taxon>Bacillales</taxon>
        <taxon>Staphylococcaceae</taxon>
        <taxon>Staphylococcus</taxon>
    </lineage>
</organism>
<reference evidence="1" key="1">
    <citation type="submission" date="2018-09" db="EMBL/GenBank/DDBJ databases">
        <title>The microbial basis of impaired wound healing: differential roles for pathogens, 'bystanders', and strain-level diversification in clinical outcomes.</title>
        <authorList>
            <person name="Kalan L.R."/>
            <person name="Meisel J.S."/>
            <person name="Loesche M.A."/>
            <person name="Horwinski J."/>
            <person name="Soaita I."/>
            <person name="Chen X."/>
            <person name="Gardner S.E."/>
            <person name="Grice E.A."/>
        </authorList>
    </citation>
    <scope>NUCLEOTIDE SEQUENCE</scope>
    <source>
        <strain evidence="1">LK35</strain>
    </source>
</reference>
<name>A0A641A4C5_STAAU</name>
<sequence length="30" mass="3519">MLKSKFHSPLSTVDISFFESSYIFSYQDTL</sequence>
<dbReference type="RefSeq" id="WP_031864518.1">
    <property type="nucleotide sequence ID" value="NZ_AP015012.1"/>
</dbReference>
<comment type="caution">
    <text evidence="1">The sequence shown here is derived from an EMBL/GenBank/DDBJ whole genome shotgun (WGS) entry which is preliminary data.</text>
</comment>
<dbReference type="EMBL" id="RAQZ01000007">
    <property type="protein sequence ID" value="KAA1271665.1"/>
    <property type="molecule type" value="Genomic_DNA"/>
</dbReference>